<evidence type="ECO:0000256" key="1">
    <source>
        <dbReference type="ARBA" id="ARBA00000085"/>
    </source>
</evidence>
<comment type="subcellular location">
    <subcellularLocation>
        <location evidence="3">Cell membrane</location>
    </subcellularLocation>
</comment>
<comment type="caution">
    <text evidence="12">The sequence shown here is derived from an EMBL/GenBank/DDBJ whole genome shotgun (WGS) entry which is preliminary data.</text>
</comment>
<evidence type="ECO:0000256" key="7">
    <source>
        <dbReference type="ARBA" id="ARBA00022777"/>
    </source>
</evidence>
<keyword evidence="5" id="KW-0597">Phosphoprotein</keyword>
<dbReference type="Gene3D" id="3.30.565.10">
    <property type="entry name" value="Histidine kinase-like ATPase, C-terminal domain"/>
    <property type="match status" value="1"/>
</dbReference>
<dbReference type="PANTHER" id="PTHR43047:SF72">
    <property type="entry name" value="OSMOSENSING HISTIDINE PROTEIN KINASE SLN1"/>
    <property type="match status" value="1"/>
</dbReference>
<dbReference type="SUPFAM" id="SSF47384">
    <property type="entry name" value="Homodimeric domain of signal transducing histidine kinase"/>
    <property type="match status" value="1"/>
</dbReference>
<evidence type="ECO:0000256" key="2">
    <source>
        <dbReference type="ARBA" id="ARBA00001968"/>
    </source>
</evidence>
<organism evidence="12 13">
    <name type="scientific">Arthrobacter psychrolactophilus</name>
    <dbReference type="NCBI Taxonomy" id="92442"/>
    <lineage>
        <taxon>Bacteria</taxon>
        <taxon>Bacillati</taxon>
        <taxon>Actinomycetota</taxon>
        <taxon>Actinomycetes</taxon>
        <taxon>Micrococcales</taxon>
        <taxon>Micrococcaceae</taxon>
        <taxon>Arthrobacter</taxon>
    </lineage>
</organism>
<dbReference type="Gene3D" id="1.10.287.130">
    <property type="match status" value="1"/>
</dbReference>
<dbReference type="SMART" id="SM00387">
    <property type="entry name" value="HATPase_c"/>
    <property type="match status" value="1"/>
</dbReference>
<keyword evidence="9 10" id="KW-0472">Membrane</keyword>
<dbReference type="GO" id="GO:0005509">
    <property type="term" value="F:calcium ion binding"/>
    <property type="evidence" value="ECO:0007669"/>
    <property type="project" value="UniProtKB-ARBA"/>
</dbReference>
<evidence type="ECO:0000256" key="5">
    <source>
        <dbReference type="ARBA" id="ARBA00022553"/>
    </source>
</evidence>
<dbReference type="SUPFAM" id="SSF55785">
    <property type="entry name" value="PYP-like sensor domain (PAS domain)"/>
    <property type="match status" value="1"/>
</dbReference>
<keyword evidence="10" id="KW-0812">Transmembrane</keyword>
<dbReference type="Pfam" id="PF00512">
    <property type="entry name" value="HisKA"/>
    <property type="match status" value="1"/>
</dbReference>
<evidence type="ECO:0000256" key="6">
    <source>
        <dbReference type="ARBA" id="ARBA00022679"/>
    </source>
</evidence>
<dbReference type="InterPro" id="IPR003594">
    <property type="entry name" value="HATPase_dom"/>
</dbReference>
<evidence type="ECO:0000313" key="13">
    <source>
        <dbReference type="Proteomes" id="UP000247980"/>
    </source>
</evidence>
<evidence type="ECO:0000256" key="4">
    <source>
        <dbReference type="ARBA" id="ARBA00012438"/>
    </source>
</evidence>
<feature type="transmembrane region" description="Helical" evidence="10">
    <location>
        <begin position="28"/>
        <end position="50"/>
    </location>
</feature>
<dbReference type="Pfam" id="PF08448">
    <property type="entry name" value="PAS_4"/>
    <property type="match status" value="1"/>
</dbReference>
<keyword evidence="6" id="KW-0808">Transferase</keyword>
<feature type="transmembrane region" description="Helical" evidence="10">
    <location>
        <begin position="131"/>
        <end position="148"/>
    </location>
</feature>
<keyword evidence="7 12" id="KW-0418">Kinase</keyword>
<dbReference type="InterPro" id="IPR013656">
    <property type="entry name" value="PAS_4"/>
</dbReference>
<feature type="transmembrane region" description="Helical" evidence="10">
    <location>
        <begin position="106"/>
        <end position="124"/>
    </location>
</feature>
<dbReference type="FunFam" id="1.10.287.130:FF:000001">
    <property type="entry name" value="Two-component sensor histidine kinase"/>
    <property type="match status" value="1"/>
</dbReference>
<evidence type="ECO:0000256" key="10">
    <source>
        <dbReference type="SAM" id="Phobius"/>
    </source>
</evidence>
<dbReference type="FunFam" id="3.30.565.10:FF:000006">
    <property type="entry name" value="Sensor histidine kinase WalK"/>
    <property type="match status" value="1"/>
</dbReference>
<name>A0A2V5ISA4_9MICC</name>
<feature type="domain" description="Histidine kinase" evidence="11">
    <location>
        <begin position="342"/>
        <end position="554"/>
    </location>
</feature>
<dbReference type="InterPro" id="IPR036097">
    <property type="entry name" value="HisK_dim/P_sf"/>
</dbReference>
<dbReference type="InterPro" id="IPR005467">
    <property type="entry name" value="His_kinase_dom"/>
</dbReference>
<dbReference type="Pfam" id="PF02518">
    <property type="entry name" value="HATPase_c"/>
    <property type="match status" value="1"/>
</dbReference>
<evidence type="ECO:0000256" key="9">
    <source>
        <dbReference type="ARBA" id="ARBA00023136"/>
    </source>
</evidence>
<comment type="catalytic activity">
    <reaction evidence="1">
        <text>ATP + protein L-histidine = ADP + protein N-phospho-L-histidine.</text>
        <dbReference type="EC" id="2.7.13.3"/>
    </reaction>
</comment>
<keyword evidence="13" id="KW-1185">Reference proteome</keyword>
<evidence type="ECO:0000313" key="12">
    <source>
        <dbReference type="EMBL" id="PYI39429.1"/>
    </source>
</evidence>
<accession>A0A2V5ISA4</accession>
<dbReference type="OrthoDB" id="9757990at2"/>
<evidence type="ECO:0000256" key="8">
    <source>
        <dbReference type="ARBA" id="ARBA00023012"/>
    </source>
</evidence>
<keyword evidence="8" id="KW-0902">Two-component regulatory system</keyword>
<reference evidence="12 13" key="1">
    <citation type="submission" date="2018-05" db="EMBL/GenBank/DDBJ databases">
        <title>Genetic diversity of glacier-inhabiting Cryobacterium bacteria in China and description of Cryobacterium mengkeensis sp. nov. and Arthrobacter glacialis sp. nov.</title>
        <authorList>
            <person name="Liu Q."/>
            <person name="Xin Y.-H."/>
        </authorList>
    </citation>
    <scope>NUCLEOTIDE SEQUENCE [LARGE SCALE GENOMIC DNA]</scope>
    <source>
        <strain evidence="12 13">B7</strain>
    </source>
</reference>
<dbReference type="PROSITE" id="PS50109">
    <property type="entry name" value="HIS_KIN"/>
    <property type="match status" value="1"/>
</dbReference>
<dbReference type="GO" id="GO:0005886">
    <property type="term" value="C:plasma membrane"/>
    <property type="evidence" value="ECO:0007669"/>
    <property type="project" value="UniProtKB-SubCell"/>
</dbReference>
<dbReference type="EMBL" id="QJVC01000003">
    <property type="protein sequence ID" value="PYI39429.1"/>
    <property type="molecule type" value="Genomic_DNA"/>
</dbReference>
<dbReference type="CDD" id="cd00075">
    <property type="entry name" value="HATPase"/>
    <property type="match status" value="1"/>
</dbReference>
<dbReference type="CDD" id="cd00082">
    <property type="entry name" value="HisKA"/>
    <property type="match status" value="1"/>
</dbReference>
<proteinExistence type="predicted"/>
<evidence type="ECO:0000259" key="11">
    <source>
        <dbReference type="PROSITE" id="PS50109"/>
    </source>
</evidence>
<feature type="transmembrane region" description="Helical" evidence="10">
    <location>
        <begin position="56"/>
        <end position="76"/>
    </location>
</feature>
<comment type="cofactor">
    <cofactor evidence="2">
        <name>a divalent metal cation</name>
        <dbReference type="ChEBI" id="CHEBI:60240"/>
    </cofactor>
</comment>
<dbReference type="InterPro" id="IPR036890">
    <property type="entry name" value="HATPase_C_sf"/>
</dbReference>
<keyword evidence="10" id="KW-1133">Transmembrane helix</keyword>
<dbReference type="PRINTS" id="PR00344">
    <property type="entry name" value="BCTRLSENSOR"/>
</dbReference>
<dbReference type="Proteomes" id="UP000247980">
    <property type="component" value="Unassembled WGS sequence"/>
</dbReference>
<dbReference type="InterPro" id="IPR004358">
    <property type="entry name" value="Sig_transdc_His_kin-like_C"/>
</dbReference>
<dbReference type="AlphaFoldDB" id="A0A2V5ISA4"/>
<dbReference type="Gene3D" id="3.30.450.20">
    <property type="entry name" value="PAS domain"/>
    <property type="match status" value="1"/>
</dbReference>
<dbReference type="InterPro" id="IPR003661">
    <property type="entry name" value="HisK_dim/P_dom"/>
</dbReference>
<evidence type="ECO:0000256" key="3">
    <source>
        <dbReference type="ARBA" id="ARBA00004236"/>
    </source>
</evidence>
<feature type="transmembrane region" description="Helical" evidence="10">
    <location>
        <begin position="83"/>
        <end position="100"/>
    </location>
</feature>
<sequence length="575" mass="62083">METIMMDVGAREQSGNRFFRLQGERKRVFLTQLPLSLIMVVAVLIAATIYPQSLQQPLFVAALVMHVLLLIASFAVPWERLPAAAVLVIPYLDFIAVGLFRGGNQQFLTAVGLLIFFPVFWLASSGLAKRTSVAVSVVAALLIVWLPLVTSPFGFTIEQLVRPLLFPIVVLAYATTVVGVTNTMNRQRKTLEAKDVQLRAALESSQQRERLLETVVDTVAVGVVVVDAEGNDMLMNATQRALHTYALPADVSDPQEKELLVFAVDATSPVAAEERPVRRAIRGEEFTNYQVWLGAGDKARAVSTAARPMRDEQGKFDGAVIAFHDVTDMVAALKAKNDFVANVSHEFRTPLTSIRGYLDLVLEESEELPQDIHSYLDIASRNVDRLSSLVADLLSTDSLTLELTRVDVSQLVADALASAAPMAERNHVTLNSQVQAPVQAFIDSRRIGQVLDNLVSNAVKYSPDGGTVSVSVTAHGTDLRCQVQDTGMGMNSEEQAQAFSKFFRARSAVQRAIPGIGLGLMISKTIVAKHGGTISLLSKKGAGTTVSFVLPGCLSPAGSIPARSPAGKVARQDAP</sequence>
<dbReference type="GO" id="GO:0000155">
    <property type="term" value="F:phosphorelay sensor kinase activity"/>
    <property type="evidence" value="ECO:0007669"/>
    <property type="project" value="InterPro"/>
</dbReference>
<dbReference type="SUPFAM" id="SSF55874">
    <property type="entry name" value="ATPase domain of HSP90 chaperone/DNA topoisomerase II/histidine kinase"/>
    <property type="match status" value="1"/>
</dbReference>
<gene>
    <name evidence="12" type="ORF">CVS30_05600</name>
</gene>
<dbReference type="EC" id="2.7.13.3" evidence="4"/>
<dbReference type="SMART" id="SM00388">
    <property type="entry name" value="HisKA"/>
    <property type="match status" value="1"/>
</dbReference>
<feature type="transmembrane region" description="Helical" evidence="10">
    <location>
        <begin position="160"/>
        <end position="180"/>
    </location>
</feature>
<dbReference type="InterPro" id="IPR035965">
    <property type="entry name" value="PAS-like_dom_sf"/>
</dbReference>
<protein>
    <recommendedName>
        <fullName evidence="4">histidine kinase</fullName>
        <ecNumber evidence="4">2.7.13.3</ecNumber>
    </recommendedName>
</protein>
<dbReference type="PANTHER" id="PTHR43047">
    <property type="entry name" value="TWO-COMPONENT HISTIDINE PROTEIN KINASE"/>
    <property type="match status" value="1"/>
</dbReference>
<dbReference type="GO" id="GO:0009927">
    <property type="term" value="F:histidine phosphotransfer kinase activity"/>
    <property type="evidence" value="ECO:0007669"/>
    <property type="project" value="TreeGrafter"/>
</dbReference>